<organism evidence="1 2">
    <name type="scientific">Pseudomonas entomophila</name>
    <dbReference type="NCBI Taxonomy" id="312306"/>
    <lineage>
        <taxon>Bacteria</taxon>
        <taxon>Pseudomonadati</taxon>
        <taxon>Pseudomonadota</taxon>
        <taxon>Gammaproteobacteria</taxon>
        <taxon>Pseudomonadales</taxon>
        <taxon>Pseudomonadaceae</taxon>
        <taxon>Pseudomonas</taxon>
    </lineage>
</organism>
<dbReference type="AlphaFoldDB" id="A0A3Q8TXQ5"/>
<accession>A0A3Q8TXQ5</accession>
<proteinExistence type="predicted"/>
<evidence type="ECO:0000313" key="1">
    <source>
        <dbReference type="EMBL" id="AZL66715.1"/>
    </source>
</evidence>
<evidence type="ECO:0000313" key="2">
    <source>
        <dbReference type="Proteomes" id="UP000268230"/>
    </source>
</evidence>
<protein>
    <submittedName>
        <fullName evidence="1">Uncharacterized protein</fullName>
    </submittedName>
</protein>
<gene>
    <name evidence="1" type="ORF">EJA05_02710</name>
</gene>
<dbReference type="Proteomes" id="UP000268230">
    <property type="component" value="Chromosome"/>
</dbReference>
<dbReference type="EMBL" id="CP034338">
    <property type="protein sequence ID" value="AZL66715.1"/>
    <property type="molecule type" value="Genomic_DNA"/>
</dbReference>
<reference evidence="1 2" key="1">
    <citation type="submission" date="2018-12" db="EMBL/GenBank/DDBJ databases">
        <authorList>
            <person name="Li S."/>
            <person name="Yang R."/>
            <person name="Chen G."/>
            <person name="Zou L."/>
            <person name="Zhang C."/>
            <person name="Chen Y."/>
            <person name="Liu Z."/>
            <person name="Li Y."/>
            <person name="Yan Y."/>
            <person name="Huang M."/>
            <person name="Chen T."/>
        </authorList>
    </citation>
    <scope>NUCLEOTIDE SEQUENCE [LARGE SCALE GENOMIC DNA]</scope>
    <source>
        <strain evidence="1 2">1257</strain>
    </source>
</reference>
<dbReference type="OrthoDB" id="8768594at2"/>
<name>A0A3Q8TXQ5_9PSED</name>
<sequence>MIATPRAGAYAPRNLLNAEALKRRLEQRSQARGDEAPVRSWLLNHFYRQLVGNFEPVHRVHSLEQAATLLQGQAVPAWVGRHLEQAAKADGAVTLAWLDPEHPAVLEQEAMLVEFLAARKGTALDGKLERINCPQALALWHQEHARMAARQAQGWRQSRPEAVRQVVECAEHALVELLPDGPHLREEMAFESYVMRHCLGQFADRRALHGGYGESYAEAVEAGRMRIFSLRDGQGQPHITISLLVMADGSLRLDQLKGKQNRPPVGRYLDDVLRCLNALGTDRQTPADCLAIGVVRCDAGWCRLEAVTDPATQARLIAQHPQLFDRFAAPSALVEWLVAARQPEQLRATPPRTATLRYALRHLLGQPAHDGPVYATEAVTWPGMTAAMAAGIADWLSTQR</sequence>
<dbReference type="KEGG" id="pory:EJA05_02710"/>